<proteinExistence type="predicted"/>
<dbReference type="Proteomes" id="UP000708208">
    <property type="component" value="Unassembled WGS sequence"/>
</dbReference>
<dbReference type="PANTHER" id="PTHR10559:SF18">
    <property type="entry name" value="TRANSCOBALAMIN II"/>
    <property type="match status" value="1"/>
</dbReference>
<protein>
    <recommendedName>
        <fullName evidence="3">DUF4430 domain-containing protein</fullName>
    </recommendedName>
</protein>
<gene>
    <name evidence="1" type="ORF">AFUS01_LOCUS11943</name>
</gene>
<dbReference type="GO" id="GO:0015889">
    <property type="term" value="P:cobalamin transport"/>
    <property type="evidence" value="ECO:0007669"/>
    <property type="project" value="TreeGrafter"/>
</dbReference>
<organism evidence="1 2">
    <name type="scientific">Allacma fusca</name>
    <dbReference type="NCBI Taxonomy" id="39272"/>
    <lineage>
        <taxon>Eukaryota</taxon>
        <taxon>Metazoa</taxon>
        <taxon>Ecdysozoa</taxon>
        <taxon>Arthropoda</taxon>
        <taxon>Hexapoda</taxon>
        <taxon>Collembola</taxon>
        <taxon>Symphypleona</taxon>
        <taxon>Sminthuridae</taxon>
        <taxon>Allacma</taxon>
    </lineage>
</organism>
<dbReference type="GO" id="GO:0031419">
    <property type="term" value="F:cobalamin binding"/>
    <property type="evidence" value="ECO:0007669"/>
    <property type="project" value="TreeGrafter"/>
</dbReference>
<dbReference type="InterPro" id="IPR051588">
    <property type="entry name" value="Cobalamin_Transport"/>
</dbReference>
<dbReference type="GO" id="GO:0005615">
    <property type="term" value="C:extracellular space"/>
    <property type="evidence" value="ECO:0007669"/>
    <property type="project" value="TreeGrafter"/>
</dbReference>
<keyword evidence="2" id="KW-1185">Reference proteome</keyword>
<dbReference type="EMBL" id="CAJVCH010092815">
    <property type="protein sequence ID" value="CAG7722832.1"/>
    <property type="molecule type" value="Genomic_DNA"/>
</dbReference>
<evidence type="ECO:0000313" key="2">
    <source>
        <dbReference type="Proteomes" id="UP000708208"/>
    </source>
</evidence>
<dbReference type="OrthoDB" id="6343110at2759"/>
<accession>A0A8J2JPG3</accession>
<evidence type="ECO:0000313" key="1">
    <source>
        <dbReference type="EMBL" id="CAG7722832.1"/>
    </source>
</evidence>
<reference evidence="1" key="1">
    <citation type="submission" date="2021-06" db="EMBL/GenBank/DDBJ databases">
        <authorList>
            <person name="Hodson N. C."/>
            <person name="Mongue J. A."/>
            <person name="Jaron S. K."/>
        </authorList>
    </citation>
    <scope>NUCLEOTIDE SEQUENCE</scope>
</reference>
<dbReference type="AlphaFoldDB" id="A0A8J2JPG3"/>
<dbReference type="PANTHER" id="PTHR10559">
    <property type="entry name" value="TRANSCOBALAMIN-1/GASTRIC INTRINSIC FACTOR"/>
    <property type="match status" value="1"/>
</dbReference>
<comment type="caution">
    <text evidence="1">The sequence shown here is derived from an EMBL/GenBank/DDBJ whole genome shotgun (WGS) entry which is preliminary data.</text>
</comment>
<sequence length="197" mass="22268">MIFMNTGRAHLSCNQYSFYHMNHTNTGERYVHVHPNNSYILSYIRHSDSGARNEMQSAITVLFACLLGLALTEDVGYHVWNHPIPEKSVGNPGQTFSVAKGKTFGDVMDLAAERNPVGYGFNFTQYDFGRLITSIGNVSHDPGNDLYWMLYELNAEPNVKNPPDQRNLTEYGVDGMIIEKNAIFLFWLTDTGHASRK</sequence>
<evidence type="ECO:0008006" key="3">
    <source>
        <dbReference type="Google" id="ProtNLM"/>
    </source>
</evidence>
<name>A0A8J2JPG3_9HEXA</name>